<dbReference type="CDD" id="cd13686">
    <property type="entry name" value="GluR_Plant"/>
    <property type="match status" value="1"/>
</dbReference>
<feature type="domain" description="Ionotropic glutamate receptor C-terminal" evidence="16">
    <location>
        <begin position="462"/>
        <end position="825"/>
    </location>
</feature>
<feature type="transmembrane region" description="Helical" evidence="14">
    <location>
        <begin position="647"/>
        <end position="666"/>
    </location>
</feature>
<evidence type="ECO:0000256" key="6">
    <source>
        <dbReference type="ARBA" id="ARBA00022989"/>
    </source>
</evidence>
<dbReference type="PANTHER" id="PTHR34836">
    <property type="entry name" value="OS06G0188250 PROTEIN"/>
    <property type="match status" value="1"/>
</dbReference>
<keyword evidence="6 14" id="KW-1133">Transmembrane helix</keyword>
<reference evidence="17 18" key="1">
    <citation type="submission" date="2024-06" db="EMBL/GenBank/DDBJ databases">
        <title>A chromosome level genome sequence of Diviner's sage (Salvia divinorum).</title>
        <authorList>
            <person name="Ford S.A."/>
            <person name="Ro D.-K."/>
            <person name="Ness R.W."/>
            <person name="Phillips M.A."/>
        </authorList>
    </citation>
    <scope>NUCLEOTIDE SEQUENCE [LARGE SCALE GENOMIC DNA]</scope>
    <source>
        <strain evidence="17">SAF-2024a</strain>
        <tissue evidence="17">Leaf</tissue>
    </source>
</reference>
<comment type="similarity">
    <text evidence="2 13">Belongs to the glutamate-gated ion channel (TC 1.A.10.1) family.</text>
</comment>
<keyword evidence="10" id="KW-0325">Glycoprotein</keyword>
<evidence type="ECO:0000256" key="1">
    <source>
        <dbReference type="ARBA" id="ARBA00004141"/>
    </source>
</evidence>
<evidence type="ECO:0000256" key="12">
    <source>
        <dbReference type="ARBA" id="ARBA00023303"/>
    </source>
</evidence>
<dbReference type="SUPFAM" id="SSF53850">
    <property type="entry name" value="Periplasmic binding protein-like II"/>
    <property type="match status" value="1"/>
</dbReference>
<dbReference type="Gene3D" id="1.10.287.70">
    <property type="match status" value="1"/>
</dbReference>
<feature type="transmembrane region" description="Helical" evidence="14">
    <location>
        <begin position="849"/>
        <end position="866"/>
    </location>
</feature>
<name>A0ABD1GAI9_SALDI</name>
<keyword evidence="9 13" id="KW-0675">Receptor</keyword>
<dbReference type="Proteomes" id="UP001567538">
    <property type="component" value="Unassembled WGS sequence"/>
</dbReference>
<evidence type="ECO:0000313" key="17">
    <source>
        <dbReference type="EMBL" id="KAL1541116.1"/>
    </source>
</evidence>
<organism evidence="17 18">
    <name type="scientific">Salvia divinorum</name>
    <name type="common">Maria pastora</name>
    <name type="synonym">Diviner's sage</name>
    <dbReference type="NCBI Taxonomy" id="28513"/>
    <lineage>
        <taxon>Eukaryota</taxon>
        <taxon>Viridiplantae</taxon>
        <taxon>Streptophyta</taxon>
        <taxon>Embryophyta</taxon>
        <taxon>Tracheophyta</taxon>
        <taxon>Spermatophyta</taxon>
        <taxon>Magnoliopsida</taxon>
        <taxon>eudicotyledons</taxon>
        <taxon>Gunneridae</taxon>
        <taxon>Pentapetalae</taxon>
        <taxon>asterids</taxon>
        <taxon>lamiids</taxon>
        <taxon>Lamiales</taxon>
        <taxon>Lamiaceae</taxon>
        <taxon>Nepetoideae</taxon>
        <taxon>Mentheae</taxon>
        <taxon>Salviinae</taxon>
        <taxon>Salvia</taxon>
        <taxon>Salvia subgen. Calosphace</taxon>
    </lineage>
</organism>
<accession>A0ABD1GAI9</accession>
<keyword evidence="3 13" id="KW-0813">Transport</keyword>
<gene>
    <name evidence="17" type="ORF">AAHA92_25375</name>
</gene>
<dbReference type="SUPFAM" id="SSF53822">
    <property type="entry name" value="Periplasmic binding protein-like I"/>
    <property type="match status" value="1"/>
</dbReference>
<dbReference type="Gene3D" id="3.40.190.10">
    <property type="entry name" value="Periplasmic binding protein-like II"/>
    <property type="match status" value="1"/>
</dbReference>
<feature type="chain" id="PRO_5044873079" description="Glutamate receptor" evidence="15">
    <location>
        <begin position="35"/>
        <end position="953"/>
    </location>
</feature>
<evidence type="ECO:0000256" key="3">
    <source>
        <dbReference type="ARBA" id="ARBA00022448"/>
    </source>
</evidence>
<dbReference type="Gene3D" id="3.40.50.2300">
    <property type="match status" value="2"/>
</dbReference>
<keyword evidence="11 13" id="KW-1071">Ligand-gated ion channel</keyword>
<evidence type="ECO:0000256" key="10">
    <source>
        <dbReference type="ARBA" id="ARBA00023180"/>
    </source>
</evidence>
<evidence type="ECO:0000256" key="13">
    <source>
        <dbReference type="PIRNR" id="PIRNR037090"/>
    </source>
</evidence>
<dbReference type="Pfam" id="PF01094">
    <property type="entry name" value="ANF_receptor"/>
    <property type="match status" value="1"/>
</dbReference>
<dbReference type="InterPro" id="IPR001828">
    <property type="entry name" value="ANF_lig-bd_rcpt"/>
</dbReference>
<dbReference type="AlphaFoldDB" id="A0ABD1GAI9"/>
<evidence type="ECO:0000256" key="4">
    <source>
        <dbReference type="ARBA" id="ARBA00022692"/>
    </source>
</evidence>
<dbReference type="GO" id="GO:0016020">
    <property type="term" value="C:membrane"/>
    <property type="evidence" value="ECO:0007669"/>
    <property type="project" value="UniProtKB-SubCell"/>
</dbReference>
<evidence type="ECO:0000313" key="18">
    <source>
        <dbReference type="Proteomes" id="UP001567538"/>
    </source>
</evidence>
<keyword evidence="7 13" id="KW-0406">Ion transport</keyword>
<dbReference type="PIRSF" id="PIRSF037090">
    <property type="entry name" value="Iontro_Glu-like_rcpt_pln"/>
    <property type="match status" value="1"/>
</dbReference>
<proteinExistence type="inferred from homology"/>
<comment type="caution">
    <text evidence="17">The sequence shown here is derived from an EMBL/GenBank/DDBJ whole genome shotgun (WGS) entry which is preliminary data.</text>
</comment>
<dbReference type="Pfam" id="PF00060">
    <property type="entry name" value="Lig_chan"/>
    <property type="match status" value="1"/>
</dbReference>
<keyword evidence="18" id="KW-1185">Reference proteome</keyword>
<dbReference type="FunFam" id="3.40.50.2300:FF:000081">
    <property type="entry name" value="Glutamate receptor"/>
    <property type="match status" value="1"/>
</dbReference>
<sequence>MAMLNNIISRSHIFTLHILILFLLFDSYTNTTSATENGTSEGARSSTIPIGVVLDTNSPIGSMVDLCMKMAVEDFYEKHPTYATRLQLHNRNAETILDANFAVVELLKQEAVQGVIGPERSAEEAFFAELGKNVRVPMISFTSSSKATSYTNNHYLVRTTPDDAVQAQALAAICKEFQWSELAVLYEDTDSGSQFVSLLNKEFQKADIGLSYMVAIPNSADDIDILKELNKLATRQTRVFLVNMNVYLGNRLFLLAKRAGVMSEGYAWIVSNSLSIFMDSMDFATHDSMEGVIGIRPYLSRSKDLDSFRGRWKRNVTLRSTSTGSVMELNAYGLWAYDAVTALAFAVEKINSSMLNLSATTNGSQKNLSVSTFGPELVKKLSNIKFRGLSGEFELVDGKLKASEFEIFNVIGSGEKTVGFWMPDRGIVRDISTRYSDELKSIVWPGDSLTRPIGWAIPSSGKLRVGIPWKHGFEEFVDAIDLGDGHVKASGFSIDIFLATLEALPFRLNYEFRIYNDTRDINWSYDDMLQKIPEEFDMVVGDTTNWAPRAEYVDFSLPYSESGVVLVVKNRKPFDMWIFVKPLSWDLWLAIIVSCIVMGIVLLVLEHRVASSEVDSMSAPKEKSGMVYWSPVAVLAFPERNMVSNSWSALVLIFWLFMAFILMQSYTANLSAILTVDQLKFAFSDNYYVGCQDGSFMKKFLVDQLHISATRLRSYASAEEYHQAMKQGSKNGGVDAIFDEIPYMKILLNKYDDEYKMAGPTYRTGGFGFVSLSSQKLSKGACHTHPYIVQAFPKGSSLAAHFSKAILDVTQGSNMTEIEQTNFGPGYSSQDPLSATISQGTSSLTFHEFAGLFLVIGSVTVLALFFSETPIGRKLSTNARQFVHNCINFRSSSRLNPVVDSTSIAGESSKGVAEDVHEPVQDNVISHPSPQHGEVEMHEIALIDNFPAVQNVA</sequence>
<feature type="signal peptide" evidence="15">
    <location>
        <begin position="1"/>
        <end position="34"/>
    </location>
</feature>
<keyword evidence="5 15" id="KW-0732">Signal</keyword>
<keyword evidence="8 13" id="KW-0472">Membrane</keyword>
<evidence type="ECO:0000256" key="5">
    <source>
        <dbReference type="ARBA" id="ARBA00022729"/>
    </source>
</evidence>
<keyword evidence="12 13" id="KW-0407">Ion channel</keyword>
<dbReference type="GO" id="GO:0034220">
    <property type="term" value="P:monoatomic ion transmembrane transport"/>
    <property type="evidence" value="ECO:0007669"/>
    <property type="project" value="UniProtKB-KW"/>
</dbReference>
<evidence type="ECO:0000259" key="16">
    <source>
        <dbReference type="SMART" id="SM00079"/>
    </source>
</evidence>
<comment type="function">
    <text evidence="13">Glutamate-gated receptor that probably acts as non-selective cation channel.</text>
</comment>
<evidence type="ECO:0000256" key="8">
    <source>
        <dbReference type="ARBA" id="ARBA00023136"/>
    </source>
</evidence>
<dbReference type="SMART" id="SM00079">
    <property type="entry name" value="PBPe"/>
    <property type="match status" value="1"/>
</dbReference>
<evidence type="ECO:0000256" key="7">
    <source>
        <dbReference type="ARBA" id="ARBA00023065"/>
    </source>
</evidence>
<dbReference type="InterPro" id="IPR044440">
    <property type="entry name" value="GABAb_receptor_plant_PBP1"/>
</dbReference>
<feature type="transmembrane region" description="Helical" evidence="14">
    <location>
        <begin position="585"/>
        <end position="605"/>
    </location>
</feature>
<dbReference type="InterPro" id="IPR028082">
    <property type="entry name" value="Peripla_BP_I"/>
</dbReference>
<dbReference type="InterPro" id="IPR017103">
    <property type="entry name" value="Iontropic_Glu_rcpt_pln"/>
</dbReference>
<evidence type="ECO:0000256" key="11">
    <source>
        <dbReference type="ARBA" id="ARBA00023286"/>
    </source>
</evidence>
<evidence type="ECO:0000256" key="15">
    <source>
        <dbReference type="SAM" id="SignalP"/>
    </source>
</evidence>
<evidence type="ECO:0000256" key="14">
    <source>
        <dbReference type="SAM" id="Phobius"/>
    </source>
</evidence>
<protein>
    <recommendedName>
        <fullName evidence="13">Glutamate receptor</fullName>
    </recommendedName>
</protein>
<keyword evidence="4 14" id="KW-0812">Transmembrane</keyword>
<evidence type="ECO:0000256" key="9">
    <source>
        <dbReference type="ARBA" id="ARBA00023170"/>
    </source>
</evidence>
<dbReference type="CDD" id="cd19990">
    <property type="entry name" value="PBP1_GABAb_receptor_plant"/>
    <property type="match status" value="1"/>
</dbReference>
<dbReference type="PANTHER" id="PTHR34836:SF7">
    <property type="entry name" value="RECEPTOR LIGAND BINDING REGION DOMAIN-CONTAINING PROTEIN"/>
    <property type="match status" value="1"/>
</dbReference>
<dbReference type="InterPro" id="IPR001320">
    <property type="entry name" value="Iontro_rcpt_C"/>
</dbReference>
<comment type="subcellular location">
    <subcellularLocation>
        <location evidence="1">Membrane</location>
        <topology evidence="1">Multi-pass membrane protein</topology>
    </subcellularLocation>
</comment>
<dbReference type="InterPro" id="IPR015683">
    <property type="entry name" value="Ionotropic_Glu_rcpt"/>
</dbReference>
<dbReference type="EMBL" id="JBEAFC010000009">
    <property type="protein sequence ID" value="KAL1541116.1"/>
    <property type="molecule type" value="Genomic_DNA"/>
</dbReference>
<evidence type="ECO:0000256" key="2">
    <source>
        <dbReference type="ARBA" id="ARBA00008685"/>
    </source>
</evidence>